<proteinExistence type="predicted"/>
<reference evidence="3" key="1">
    <citation type="journal article" date="2024" name="Int. J. Syst. Evol. Microbiol.">
        <title>Turicibacter faecis sp. nov., isolated from faeces of heart failure mouse model.</title>
        <authorList>
            <person name="Imamura Y."/>
            <person name="Motooka D."/>
            <person name="Nakajima Y."/>
            <person name="Ito S."/>
            <person name="Kitakaze M."/>
            <person name="Iida T."/>
            <person name="Nakamura S."/>
        </authorList>
    </citation>
    <scope>NUCLEOTIDE SEQUENCE</scope>
    <source>
        <strain evidence="3">TC023</strain>
    </source>
</reference>
<sequence>MIEDIFGEKLPNQQYRDRRGVYAIILNEKNEVATVQLPHGYVLPGGGVEGDETKAECLRRECLEELGWEIEINQFVCAASNYHYSMYRKQYLHSIGYFYLATYVKQATAPIEKDHQLVWMSLEDCRLNLILDHQAWAIEKVIGILGQL</sequence>
<keyword evidence="4" id="KW-1185">Reference proteome</keyword>
<dbReference type="InterPro" id="IPR051325">
    <property type="entry name" value="Nudix_hydrolase_domain"/>
</dbReference>
<dbReference type="PANTHER" id="PTHR21340:SF0">
    <property type="entry name" value="BIS(5'-NUCLEOSYL)-TETRAPHOSPHATASE [ASYMMETRICAL]"/>
    <property type="match status" value="1"/>
</dbReference>
<dbReference type="Pfam" id="PF00293">
    <property type="entry name" value="NUDIX"/>
    <property type="match status" value="1"/>
</dbReference>
<protein>
    <submittedName>
        <fullName evidence="3">DNA mismatch repair protein MutT</fullName>
    </submittedName>
</protein>
<dbReference type="PROSITE" id="PS51462">
    <property type="entry name" value="NUDIX"/>
    <property type="match status" value="1"/>
</dbReference>
<feature type="domain" description="Nudix hydrolase" evidence="2">
    <location>
        <begin position="16"/>
        <end position="143"/>
    </location>
</feature>
<evidence type="ECO:0000313" key="4">
    <source>
        <dbReference type="Proteomes" id="UP001432099"/>
    </source>
</evidence>
<dbReference type="RefSeq" id="WP_262953775.1">
    <property type="nucleotide sequence ID" value="NZ_AP028127.1"/>
</dbReference>
<name>A0ABN6Z9F0_9FIRM</name>
<keyword evidence="1" id="KW-0378">Hydrolase</keyword>
<gene>
    <name evidence="3" type="ORF">T23_04850</name>
</gene>
<evidence type="ECO:0000256" key="1">
    <source>
        <dbReference type="ARBA" id="ARBA00022801"/>
    </source>
</evidence>
<accession>A0ABN6Z9F0</accession>
<dbReference type="SUPFAM" id="SSF55811">
    <property type="entry name" value="Nudix"/>
    <property type="match status" value="1"/>
</dbReference>
<dbReference type="EMBL" id="AP028127">
    <property type="protein sequence ID" value="BEH90383.1"/>
    <property type="molecule type" value="Genomic_DNA"/>
</dbReference>
<evidence type="ECO:0000313" key="3">
    <source>
        <dbReference type="EMBL" id="BEH90383.1"/>
    </source>
</evidence>
<dbReference type="CDD" id="cd04684">
    <property type="entry name" value="NUDIX_Hydrolase"/>
    <property type="match status" value="1"/>
</dbReference>
<dbReference type="InterPro" id="IPR000086">
    <property type="entry name" value="NUDIX_hydrolase_dom"/>
</dbReference>
<evidence type="ECO:0000259" key="2">
    <source>
        <dbReference type="PROSITE" id="PS51462"/>
    </source>
</evidence>
<dbReference type="PANTHER" id="PTHR21340">
    <property type="entry name" value="DIADENOSINE 5,5-P1,P4-TETRAPHOSPHATE PYROPHOSPHOHYDROLASE MUTT"/>
    <property type="match status" value="1"/>
</dbReference>
<dbReference type="Gene3D" id="3.90.79.10">
    <property type="entry name" value="Nucleoside Triphosphate Pyrophosphohydrolase"/>
    <property type="match status" value="1"/>
</dbReference>
<dbReference type="Proteomes" id="UP001432099">
    <property type="component" value="Chromosome"/>
</dbReference>
<dbReference type="InterPro" id="IPR015797">
    <property type="entry name" value="NUDIX_hydrolase-like_dom_sf"/>
</dbReference>
<organism evidence="3 4">
    <name type="scientific">Turicibacter faecis</name>
    <dbReference type="NCBI Taxonomy" id="2963365"/>
    <lineage>
        <taxon>Bacteria</taxon>
        <taxon>Bacillati</taxon>
        <taxon>Bacillota</taxon>
        <taxon>Erysipelotrichia</taxon>
        <taxon>Erysipelotrichales</taxon>
        <taxon>Turicibacteraceae</taxon>
        <taxon>Turicibacter</taxon>
    </lineage>
</organism>